<evidence type="ECO:0000313" key="2">
    <source>
        <dbReference type="Proteomes" id="UP000054549"/>
    </source>
</evidence>
<name>A0A0C2WKT3_AMAMK</name>
<dbReference type="HOGENOM" id="CLU_2426543_0_0_1"/>
<dbReference type="EMBL" id="KN818375">
    <property type="protein sequence ID" value="KIL57291.1"/>
    <property type="molecule type" value="Genomic_DNA"/>
</dbReference>
<dbReference type="InParanoid" id="A0A0C2WKT3"/>
<dbReference type="Proteomes" id="UP000054549">
    <property type="component" value="Unassembled WGS sequence"/>
</dbReference>
<organism evidence="1 2">
    <name type="scientific">Amanita muscaria (strain Koide BX008)</name>
    <dbReference type="NCBI Taxonomy" id="946122"/>
    <lineage>
        <taxon>Eukaryota</taxon>
        <taxon>Fungi</taxon>
        <taxon>Dikarya</taxon>
        <taxon>Basidiomycota</taxon>
        <taxon>Agaricomycotina</taxon>
        <taxon>Agaricomycetes</taxon>
        <taxon>Agaricomycetidae</taxon>
        <taxon>Agaricales</taxon>
        <taxon>Pluteineae</taxon>
        <taxon>Amanitaceae</taxon>
        <taxon>Amanita</taxon>
    </lineage>
</organism>
<proteinExistence type="predicted"/>
<keyword evidence="2" id="KW-1185">Reference proteome</keyword>
<gene>
    <name evidence="1" type="ORF">M378DRAFT_171889</name>
</gene>
<reference evidence="1 2" key="1">
    <citation type="submission" date="2014-04" db="EMBL/GenBank/DDBJ databases">
        <title>Evolutionary Origins and Diversification of the Mycorrhizal Mutualists.</title>
        <authorList>
            <consortium name="DOE Joint Genome Institute"/>
            <consortium name="Mycorrhizal Genomics Consortium"/>
            <person name="Kohler A."/>
            <person name="Kuo A."/>
            <person name="Nagy L.G."/>
            <person name="Floudas D."/>
            <person name="Copeland A."/>
            <person name="Barry K.W."/>
            <person name="Cichocki N."/>
            <person name="Veneault-Fourrey C."/>
            <person name="LaButti K."/>
            <person name="Lindquist E.A."/>
            <person name="Lipzen A."/>
            <person name="Lundell T."/>
            <person name="Morin E."/>
            <person name="Murat C."/>
            <person name="Riley R."/>
            <person name="Ohm R."/>
            <person name="Sun H."/>
            <person name="Tunlid A."/>
            <person name="Henrissat B."/>
            <person name="Grigoriev I.V."/>
            <person name="Hibbett D.S."/>
            <person name="Martin F."/>
        </authorList>
    </citation>
    <scope>NUCLEOTIDE SEQUENCE [LARGE SCALE GENOMIC DNA]</scope>
    <source>
        <strain evidence="1 2">Koide BX008</strain>
    </source>
</reference>
<dbReference type="AlphaFoldDB" id="A0A0C2WKT3"/>
<evidence type="ECO:0000313" key="1">
    <source>
        <dbReference type="EMBL" id="KIL57291.1"/>
    </source>
</evidence>
<accession>A0A0C2WKT3</accession>
<sequence length="91" mass="10145">MKHISRVRLYLKEDAQLFSGAELAEMEATVESIEKRLGLNSDLDAVNLKNLSLEARKLAKRMITRSIEAWLNTLDIACVAGDVLLEAADFP</sequence>
<protein>
    <submittedName>
        <fullName evidence="1">Uncharacterized protein</fullName>
    </submittedName>
</protein>